<accession>A0A8D2J8M5</accession>
<feature type="signal peptide" evidence="3">
    <location>
        <begin position="1"/>
        <end position="19"/>
    </location>
</feature>
<evidence type="ECO:0000313" key="4">
    <source>
        <dbReference type="Ensembl" id="ENSVKKP00000005993.1"/>
    </source>
</evidence>
<proteinExistence type="predicted"/>
<dbReference type="AlphaFoldDB" id="A0A8D2J8M5"/>
<dbReference type="Pfam" id="PF17823">
    <property type="entry name" value="DUF5585"/>
    <property type="match status" value="1"/>
</dbReference>
<feature type="region of interest" description="Disordered" evidence="1">
    <location>
        <begin position="398"/>
        <end position="420"/>
    </location>
</feature>
<dbReference type="OMA" id="SICICEH"/>
<dbReference type="OrthoDB" id="10071013at2759"/>
<organism evidence="4 5">
    <name type="scientific">Varanus komodoensis</name>
    <name type="common">Komodo dragon</name>
    <dbReference type="NCBI Taxonomy" id="61221"/>
    <lineage>
        <taxon>Eukaryota</taxon>
        <taxon>Metazoa</taxon>
        <taxon>Chordata</taxon>
        <taxon>Craniata</taxon>
        <taxon>Vertebrata</taxon>
        <taxon>Euteleostomi</taxon>
        <taxon>Lepidosauria</taxon>
        <taxon>Squamata</taxon>
        <taxon>Bifurcata</taxon>
        <taxon>Unidentata</taxon>
        <taxon>Episquamata</taxon>
        <taxon>Toxicofera</taxon>
        <taxon>Anguimorpha</taxon>
        <taxon>Paleoanguimorpha</taxon>
        <taxon>Varanoidea</taxon>
        <taxon>Varanidae</taxon>
        <taxon>Varanus</taxon>
    </lineage>
</organism>
<dbReference type="InterPro" id="IPR041056">
    <property type="entry name" value="DUF5585"/>
</dbReference>
<feature type="chain" id="PRO_5034051866" evidence="3">
    <location>
        <begin position="20"/>
        <end position="477"/>
    </location>
</feature>
<dbReference type="CTD" id="104949934"/>
<keyword evidence="2" id="KW-1133">Transmembrane helix</keyword>
<keyword evidence="3" id="KW-0732">Signal</keyword>
<dbReference type="Ensembl" id="ENSVKKT00000006154.1">
    <property type="protein sequence ID" value="ENSVKKP00000005993.1"/>
    <property type="gene ID" value="ENSVKKG00000004370.1"/>
</dbReference>
<feature type="transmembrane region" description="Helical" evidence="2">
    <location>
        <begin position="429"/>
        <end position="450"/>
    </location>
</feature>
<evidence type="ECO:0000313" key="5">
    <source>
        <dbReference type="Proteomes" id="UP000694545"/>
    </source>
</evidence>
<keyword evidence="2" id="KW-0472">Membrane</keyword>
<feature type="region of interest" description="Disordered" evidence="1">
    <location>
        <begin position="350"/>
        <end position="377"/>
    </location>
</feature>
<reference evidence="4" key="1">
    <citation type="submission" date="2025-08" db="UniProtKB">
        <authorList>
            <consortium name="Ensembl"/>
        </authorList>
    </citation>
    <scope>IDENTIFICATION</scope>
</reference>
<sequence length="477" mass="50091">MWAAVVCFLLMSLCVSKNGSSVLKESGVQITHVHLLSSEKPCGQACKGLNVSGHHHCWSVLYQSRCVLLRCPQLSACQNASMQDVKELMGEFMIRKRRGHDASHQTNKTDERDKELERTTNAQLVPVTIEVPVSSEMQVGTNAGQTAGSTTVTITSLVRKATTAIPGTTAIPQIAAGTTAITSSSNSVAMVPGNTTLSTPNITSVPSISPYTTTALTATVSPSNGSTVNISSAGSSKGPQANVLMPGAAEKTGSTAPLARTLATSPTATKYVVRLTSPEAGVAHDTPEPASSAPVGGGLKVTSLSASVATHSPPTSANTSMAVTTTMTTTVMMTTSSTVAATTPLTEFTTHKAKSTSRKATSAATTEGAKIHTTTQQMKTASQLVMARTPIDHLPGFATTSPKSVTVKEDKDQQEMGSENSFQQQDASLLLAALLFGILFFITIVVLFAIQAYESYRKKDYTQVDYLINGMYADSEM</sequence>
<name>A0A8D2J8M5_VARKO</name>
<dbReference type="RefSeq" id="XP_044282077.1">
    <property type="nucleotide sequence ID" value="XM_044426142.1"/>
</dbReference>
<keyword evidence="5" id="KW-1185">Reference proteome</keyword>
<dbReference type="Proteomes" id="UP000694545">
    <property type="component" value="Unplaced"/>
</dbReference>
<dbReference type="GeneID" id="123021415"/>
<evidence type="ECO:0000256" key="3">
    <source>
        <dbReference type="SAM" id="SignalP"/>
    </source>
</evidence>
<evidence type="ECO:0000256" key="1">
    <source>
        <dbReference type="SAM" id="MobiDB-lite"/>
    </source>
</evidence>
<reference evidence="4" key="2">
    <citation type="submission" date="2025-09" db="UniProtKB">
        <authorList>
            <consortium name="Ensembl"/>
        </authorList>
    </citation>
    <scope>IDENTIFICATION</scope>
</reference>
<dbReference type="KEGG" id="vko:123021415"/>
<protein>
    <submittedName>
        <fullName evidence="4">Uncharacterized protein</fullName>
    </submittedName>
</protein>
<evidence type="ECO:0000256" key="2">
    <source>
        <dbReference type="SAM" id="Phobius"/>
    </source>
</evidence>
<gene>
    <name evidence="4" type="primary">CUNH11orf24</name>
</gene>
<keyword evidence="2" id="KW-0812">Transmembrane</keyword>